<evidence type="ECO:0000313" key="1">
    <source>
        <dbReference type="EMBL" id="OQB41696.1"/>
    </source>
</evidence>
<organism evidence="1">
    <name type="scientific">candidate division CPR1 bacterium ADurb.Bin160</name>
    <dbReference type="NCBI Taxonomy" id="1852826"/>
    <lineage>
        <taxon>Bacteria</taxon>
        <taxon>candidate division CPR1</taxon>
    </lineage>
</organism>
<dbReference type="EMBL" id="MWDB01000012">
    <property type="protein sequence ID" value="OQB41696.1"/>
    <property type="molecule type" value="Genomic_DNA"/>
</dbReference>
<dbReference type="AlphaFoldDB" id="A0A1V5ZNS2"/>
<proteinExistence type="predicted"/>
<protein>
    <submittedName>
        <fullName evidence="1">Uncharacterized protein</fullName>
    </submittedName>
</protein>
<comment type="caution">
    <text evidence="1">The sequence shown here is derived from an EMBL/GenBank/DDBJ whole genome shotgun (WGS) entry which is preliminary data.</text>
</comment>
<name>A0A1V5ZNS2_9BACT</name>
<reference evidence="1" key="1">
    <citation type="submission" date="2017-02" db="EMBL/GenBank/DDBJ databases">
        <title>Delving into the versatile metabolic prowess of the omnipresent phylum Bacteroidetes.</title>
        <authorList>
            <person name="Nobu M.K."/>
            <person name="Mei R."/>
            <person name="Narihiro T."/>
            <person name="Kuroda K."/>
            <person name="Liu W.-T."/>
        </authorList>
    </citation>
    <scope>NUCLEOTIDE SEQUENCE</scope>
    <source>
        <strain evidence="1">ADurb.Bin160</strain>
    </source>
</reference>
<gene>
    <name evidence="1" type="ORF">BWY04_00692</name>
</gene>
<dbReference type="Proteomes" id="UP000485621">
    <property type="component" value="Unassembled WGS sequence"/>
</dbReference>
<sequence length="170" mass="20037">MKHTDFKNILRFSILESNFLSKKEKRQLIIFVEKTDIYSILNFLEREKIQDIKKITKKQILENFKSKFHMTEFVDPMTAMKVAGFAVLTATQIYKTFFNSASKMCESKSGVEKVKCIRNVKINALNRKISIIRSKMSECAKTNNPQKCREKLQKHIDKVNEKIKKLRYGY</sequence>
<accession>A0A1V5ZNS2</accession>